<dbReference type="KEGG" id="cmx:DNC_01725"/>
<comment type="similarity">
    <text evidence="2 8">Belongs to the ABC-3 integral membrane protein family.</text>
</comment>
<feature type="transmembrane region" description="Helical" evidence="9">
    <location>
        <begin position="283"/>
        <end position="306"/>
    </location>
</feature>
<dbReference type="AlphaFoldDB" id="A0A069ZXS3"/>
<feature type="transmembrane region" description="Helical" evidence="9">
    <location>
        <begin position="126"/>
        <end position="145"/>
    </location>
</feature>
<dbReference type="PATRIC" id="fig|83560.10.peg.352"/>
<keyword evidence="5 8" id="KW-0812">Transmembrane</keyword>
<dbReference type="GO" id="GO:0010043">
    <property type="term" value="P:response to zinc ion"/>
    <property type="evidence" value="ECO:0007669"/>
    <property type="project" value="TreeGrafter"/>
</dbReference>
<protein>
    <submittedName>
        <fullName evidence="10">Iron ABC transporter</fullName>
    </submittedName>
</protein>
<organism evidence="10 11">
    <name type="scientific">Chlamydia muridarum</name>
    <dbReference type="NCBI Taxonomy" id="83560"/>
    <lineage>
        <taxon>Bacteria</taxon>
        <taxon>Pseudomonadati</taxon>
        <taxon>Chlamydiota</taxon>
        <taxon>Chlamydiia</taxon>
        <taxon>Chlamydiales</taxon>
        <taxon>Chlamydiaceae</taxon>
        <taxon>Chlamydia/Chlamydophila group</taxon>
        <taxon>Chlamydia</taxon>
    </lineage>
</organism>
<dbReference type="CDD" id="cd06550">
    <property type="entry name" value="TM_ABC_iron-siderophores_like"/>
    <property type="match status" value="1"/>
</dbReference>
<dbReference type="EMBL" id="CP007217">
    <property type="protein sequence ID" value="AJR10427.1"/>
    <property type="molecule type" value="Genomic_DNA"/>
</dbReference>
<dbReference type="SUPFAM" id="SSF81345">
    <property type="entry name" value="ABC transporter involved in vitamin B12 uptake, BtuC"/>
    <property type="match status" value="1"/>
</dbReference>
<dbReference type="GO" id="GO:0055085">
    <property type="term" value="P:transmembrane transport"/>
    <property type="evidence" value="ECO:0007669"/>
    <property type="project" value="InterPro"/>
</dbReference>
<evidence type="ECO:0000256" key="8">
    <source>
        <dbReference type="RuleBase" id="RU003943"/>
    </source>
</evidence>
<dbReference type="STRING" id="83560.NC80_01705"/>
<keyword evidence="3 8" id="KW-0813">Transport</keyword>
<feature type="transmembrane region" description="Helical" evidence="9">
    <location>
        <begin position="65"/>
        <end position="84"/>
    </location>
</feature>
<keyword evidence="7 9" id="KW-0472">Membrane</keyword>
<dbReference type="KEGG" id="cmg:NC81_01720"/>
<dbReference type="Pfam" id="PF00950">
    <property type="entry name" value="ABC-3"/>
    <property type="match status" value="1"/>
</dbReference>
<dbReference type="Proteomes" id="UP000260363">
    <property type="component" value="Chromosome"/>
</dbReference>
<feature type="transmembrane region" description="Helical" evidence="9">
    <location>
        <begin position="253"/>
        <end position="271"/>
    </location>
</feature>
<sequence length="321" mass="35183">MFASISPYYGVSFFEFFIVFFSRLFSGKLFYDHLYIDDIQVIVFFAIAVSCSIIGTFLVLKKMAMYANVVSHTILFGLVCACLFTHQLTHLSMQNLTIAAISTTLLTGASIHFIRNVFKVAEEASTALVFSLLFSASLLLLVFLTRNAHVGTELVIGNADALAKTDIFPVFLVLLINLGVSYCFFSSFICVSFDTVFAFSLGIRVKLIDYLMMFLLSASIVGAFKAVGVLMSLAFLLVPGLIAKLIASSVQEMMGYSMIFGVLSALIAPALSRSILSVHGIGLSTSGLAVCLLLVFYIGTLATVFVRRHILLHRKIDQQKM</sequence>
<evidence type="ECO:0000256" key="3">
    <source>
        <dbReference type="ARBA" id="ARBA00022448"/>
    </source>
</evidence>
<dbReference type="KEGG" id="cmm:NC80_01705"/>
<dbReference type="PANTHER" id="PTHR30477:SF8">
    <property type="entry name" value="METAL TRANSPORT SYSTEM MEMBRANE PROTEIN CT_070-RELATED"/>
    <property type="match status" value="1"/>
</dbReference>
<evidence type="ECO:0000256" key="4">
    <source>
        <dbReference type="ARBA" id="ARBA00022475"/>
    </source>
</evidence>
<reference evidence="10 11" key="1">
    <citation type="submission" date="2014-02" db="EMBL/GenBank/DDBJ databases">
        <authorList>
            <person name="Chen C."/>
            <person name="Conrad T.A."/>
            <person name="Zhou Z."/>
            <person name="Lai Z."/>
            <person name="Zhong G."/>
        </authorList>
    </citation>
    <scope>NUCLEOTIDE SEQUENCE [LARGE SCALE GENOMIC DNA]</scope>
    <source>
        <strain evidence="10 11">Nigg3-28</strain>
    </source>
</reference>
<evidence type="ECO:0000256" key="1">
    <source>
        <dbReference type="ARBA" id="ARBA00004429"/>
    </source>
</evidence>
<feature type="transmembrane region" description="Helical" evidence="9">
    <location>
        <begin position="6"/>
        <end position="26"/>
    </location>
</feature>
<dbReference type="RefSeq" id="WP_010230216.1">
    <property type="nucleotide sequence ID" value="NZ_CP007217.1"/>
</dbReference>
<keyword evidence="4" id="KW-1003">Cell membrane</keyword>
<feature type="transmembrane region" description="Helical" evidence="9">
    <location>
        <begin position="166"/>
        <end position="199"/>
    </location>
</feature>
<evidence type="ECO:0000313" key="11">
    <source>
        <dbReference type="Proteomes" id="UP000260363"/>
    </source>
</evidence>
<dbReference type="Gene3D" id="1.10.3470.10">
    <property type="entry name" value="ABC transporter involved in vitamin B12 uptake, BtuC"/>
    <property type="match status" value="1"/>
</dbReference>
<dbReference type="InterPro" id="IPR037294">
    <property type="entry name" value="ABC_BtuC-like"/>
</dbReference>
<evidence type="ECO:0000313" key="10">
    <source>
        <dbReference type="EMBL" id="AJR10427.1"/>
    </source>
</evidence>
<feature type="transmembrane region" description="Helical" evidence="9">
    <location>
        <begin position="38"/>
        <end position="59"/>
    </location>
</feature>
<keyword evidence="6 9" id="KW-1133">Transmembrane helix</keyword>
<evidence type="ECO:0000256" key="9">
    <source>
        <dbReference type="SAM" id="Phobius"/>
    </source>
</evidence>
<evidence type="ECO:0000256" key="5">
    <source>
        <dbReference type="ARBA" id="ARBA00022692"/>
    </source>
</evidence>
<dbReference type="InterPro" id="IPR001626">
    <property type="entry name" value="ABC_TroCD"/>
</dbReference>
<feature type="transmembrane region" description="Helical" evidence="9">
    <location>
        <begin position="96"/>
        <end position="114"/>
    </location>
</feature>
<dbReference type="PANTHER" id="PTHR30477">
    <property type="entry name" value="ABC-TRANSPORTER METAL-BINDING PROTEIN"/>
    <property type="match status" value="1"/>
</dbReference>
<gene>
    <name evidence="10" type="ORF">BD36_01845</name>
</gene>
<evidence type="ECO:0000256" key="6">
    <source>
        <dbReference type="ARBA" id="ARBA00022989"/>
    </source>
</evidence>
<evidence type="ECO:0000256" key="7">
    <source>
        <dbReference type="ARBA" id="ARBA00023136"/>
    </source>
</evidence>
<feature type="transmembrane region" description="Helical" evidence="9">
    <location>
        <begin position="211"/>
        <end position="241"/>
    </location>
</feature>
<name>A0A069ZXS3_CHLMR</name>
<proteinExistence type="inferred from homology"/>
<comment type="subcellular location">
    <subcellularLocation>
        <location evidence="1">Cell inner membrane</location>
        <topology evidence="1">Multi-pass membrane protein</topology>
    </subcellularLocation>
    <subcellularLocation>
        <location evidence="8">Cell membrane</location>
        <topology evidence="8">Multi-pass membrane protein</topology>
    </subcellularLocation>
</comment>
<accession>A0A069ZXS3</accession>
<dbReference type="GO" id="GO:0043190">
    <property type="term" value="C:ATP-binding cassette (ABC) transporter complex"/>
    <property type="evidence" value="ECO:0007669"/>
    <property type="project" value="InterPro"/>
</dbReference>
<evidence type="ECO:0000256" key="2">
    <source>
        <dbReference type="ARBA" id="ARBA00008034"/>
    </source>
</evidence>